<evidence type="ECO:0000313" key="2">
    <source>
        <dbReference type="Proteomes" id="UP000185568"/>
    </source>
</evidence>
<reference evidence="1 2" key="1">
    <citation type="submission" date="2016-12" db="EMBL/GenBank/DDBJ databases">
        <title>Domibacillus antri genome sequencing.</title>
        <authorList>
            <person name="Verma A."/>
            <person name="Krishnamurthi S."/>
        </authorList>
    </citation>
    <scope>NUCLEOTIDE SEQUENCE [LARGE SCALE GENOMIC DNA]</scope>
    <source>
        <strain evidence="1 2">XD80</strain>
    </source>
</reference>
<sequence>MKQGNSIDLKPRIGDSKIKEKQFRKQKRIDRLKNQMEAEGATGKEIRSAVYKLKHLEDKKIEEGIQTKYVKPGKKEKVLLREGLLQNKNYETLTIINSIAEHKITIPEKITKHKEFMEYMQTLDFRFYLGGFQNWNINETRACIFFERNKAWIKQDDKDVNAELL</sequence>
<dbReference type="EMBL" id="MSDU01000063">
    <property type="protein sequence ID" value="OLN21224.1"/>
    <property type="molecule type" value="Genomic_DNA"/>
</dbReference>
<name>A0A1Q8Q1L2_9BACI</name>
<protein>
    <submittedName>
        <fullName evidence="1">Uncharacterized protein</fullName>
    </submittedName>
</protein>
<gene>
    <name evidence="1" type="ORF">BTO30_16220</name>
</gene>
<feature type="non-terminal residue" evidence="1">
    <location>
        <position position="165"/>
    </location>
</feature>
<dbReference type="Proteomes" id="UP000185568">
    <property type="component" value="Unassembled WGS sequence"/>
</dbReference>
<proteinExistence type="predicted"/>
<comment type="caution">
    <text evidence="1">The sequence shown here is derived from an EMBL/GenBank/DDBJ whole genome shotgun (WGS) entry which is preliminary data.</text>
</comment>
<dbReference type="AlphaFoldDB" id="A0A1Q8Q1L2"/>
<evidence type="ECO:0000313" key="1">
    <source>
        <dbReference type="EMBL" id="OLN21224.1"/>
    </source>
</evidence>
<dbReference type="STRING" id="1714264.BTO30_16220"/>
<keyword evidence="2" id="KW-1185">Reference proteome</keyword>
<dbReference type="RefSeq" id="WP_143332000.1">
    <property type="nucleotide sequence ID" value="NZ_MSDU01000063.1"/>
</dbReference>
<accession>A0A1Q8Q1L2</accession>
<organism evidence="1 2">
    <name type="scientific">Domibacillus antri</name>
    <dbReference type="NCBI Taxonomy" id="1714264"/>
    <lineage>
        <taxon>Bacteria</taxon>
        <taxon>Bacillati</taxon>
        <taxon>Bacillota</taxon>
        <taxon>Bacilli</taxon>
        <taxon>Bacillales</taxon>
        <taxon>Bacillaceae</taxon>
        <taxon>Domibacillus</taxon>
    </lineage>
</organism>